<accession>A0A372JSP6</accession>
<evidence type="ECO:0000256" key="1">
    <source>
        <dbReference type="SAM" id="MobiDB-lite"/>
    </source>
</evidence>
<organism evidence="3 4">
    <name type="scientific">Actinomadura logoneensis</name>
    <dbReference type="NCBI Taxonomy" id="2293572"/>
    <lineage>
        <taxon>Bacteria</taxon>
        <taxon>Bacillati</taxon>
        <taxon>Actinomycetota</taxon>
        <taxon>Actinomycetes</taxon>
        <taxon>Streptosporangiales</taxon>
        <taxon>Thermomonosporaceae</taxon>
        <taxon>Actinomadura</taxon>
    </lineage>
</organism>
<dbReference type="EMBL" id="QURH01000129">
    <property type="protein sequence ID" value="RFU42368.1"/>
    <property type="molecule type" value="Genomic_DNA"/>
</dbReference>
<sequence length="270" mass="28248">MVGGRVRRSGLLATGVVAALGAVLAAGWAVESHRKGDGPSHAASPSGPSGDSGPSRSAAPGKSPAPGGTPGSARGRVVNGRTQPPTVRSPESASGRYVVARGTARPPSGARGTTVRYAVEMERGLPFDVTEFAATVHRVLNDPRSWGHGGRMRFVRVDGGPVAFRVALSSPALTDRLCAPLVTGGELSCRQGVRSVINARRWGTGVPWYRGDLAAYREYVVNHEVGHALGHGHERCPGPGRRAPVMVQQTKSLYGCRPNPWPFPQVGPAH</sequence>
<evidence type="ECO:0000313" key="4">
    <source>
        <dbReference type="Proteomes" id="UP000261811"/>
    </source>
</evidence>
<dbReference type="Pfam" id="PF11350">
    <property type="entry name" value="DUF3152"/>
    <property type="match status" value="1"/>
</dbReference>
<reference evidence="3 4" key="1">
    <citation type="submission" date="2018-08" db="EMBL/GenBank/DDBJ databases">
        <title>Actinomadura jelena sp. nov., a novel Actinomycete isolated from soil in Chad.</title>
        <authorList>
            <person name="Shi L."/>
        </authorList>
    </citation>
    <scope>NUCLEOTIDE SEQUENCE [LARGE SCALE GENOMIC DNA]</scope>
    <source>
        <strain evidence="3 4">NEAU-G17</strain>
    </source>
</reference>
<name>A0A372JSP6_9ACTN</name>
<dbReference type="SUPFAM" id="SSF55486">
    <property type="entry name" value="Metalloproteases ('zincins'), catalytic domain"/>
    <property type="match status" value="1"/>
</dbReference>
<keyword evidence="4" id="KW-1185">Reference proteome</keyword>
<feature type="compositionally biased region" description="Low complexity" evidence="1">
    <location>
        <begin position="39"/>
        <end position="61"/>
    </location>
</feature>
<proteinExistence type="predicted"/>
<dbReference type="AlphaFoldDB" id="A0A372JSP6"/>
<dbReference type="InterPro" id="IPR022603">
    <property type="entry name" value="DUF3152"/>
</dbReference>
<feature type="region of interest" description="Disordered" evidence="1">
    <location>
        <begin position="33"/>
        <end position="111"/>
    </location>
</feature>
<feature type="compositionally biased region" description="Polar residues" evidence="1">
    <location>
        <begin position="80"/>
        <end position="92"/>
    </location>
</feature>
<gene>
    <name evidence="3" type="ORF">DZF91_06940</name>
</gene>
<feature type="domain" description="DUF3152" evidence="2">
    <location>
        <begin position="85"/>
        <end position="253"/>
    </location>
</feature>
<comment type="caution">
    <text evidence="3">The sequence shown here is derived from an EMBL/GenBank/DDBJ whole genome shotgun (WGS) entry which is preliminary data.</text>
</comment>
<evidence type="ECO:0000259" key="2">
    <source>
        <dbReference type="Pfam" id="PF11350"/>
    </source>
</evidence>
<dbReference type="OrthoDB" id="9779865at2"/>
<evidence type="ECO:0000313" key="3">
    <source>
        <dbReference type="EMBL" id="RFU42368.1"/>
    </source>
</evidence>
<dbReference type="Proteomes" id="UP000261811">
    <property type="component" value="Unassembled WGS sequence"/>
</dbReference>
<protein>
    <submittedName>
        <fullName evidence="3">DUF3152 domain-containing protein</fullName>
    </submittedName>
</protein>